<evidence type="ECO:0000256" key="7">
    <source>
        <dbReference type="ARBA" id="ARBA00023136"/>
    </source>
</evidence>
<accession>A0A7J3VRF7</accession>
<feature type="transmembrane region" description="Helical" evidence="9">
    <location>
        <begin position="179"/>
        <end position="201"/>
    </location>
</feature>
<dbReference type="GO" id="GO:0005886">
    <property type="term" value="C:plasma membrane"/>
    <property type="evidence" value="ECO:0007669"/>
    <property type="project" value="UniProtKB-SubCell"/>
</dbReference>
<dbReference type="InterPro" id="IPR052157">
    <property type="entry name" value="BCAA_transport_permease"/>
</dbReference>
<dbReference type="PANTHER" id="PTHR11795:SF445">
    <property type="entry name" value="AMINO ACID ABC TRANSPORTER PERMEASE PROTEIN"/>
    <property type="match status" value="1"/>
</dbReference>
<comment type="subcellular location">
    <subcellularLocation>
        <location evidence="1">Cell membrane</location>
        <topology evidence="1">Multi-pass membrane protein</topology>
    </subcellularLocation>
</comment>
<evidence type="ECO:0000256" key="1">
    <source>
        <dbReference type="ARBA" id="ARBA00004651"/>
    </source>
</evidence>
<gene>
    <name evidence="10" type="ORF">ENM31_00345</name>
</gene>
<feature type="transmembrane region" description="Helical" evidence="9">
    <location>
        <begin position="268"/>
        <end position="286"/>
    </location>
</feature>
<keyword evidence="4 9" id="KW-0812">Transmembrane</keyword>
<feature type="transmembrane region" description="Helical" evidence="9">
    <location>
        <begin position="147"/>
        <end position="167"/>
    </location>
</feature>
<keyword evidence="5" id="KW-0029">Amino-acid transport</keyword>
<proteinExistence type="inferred from homology"/>
<evidence type="ECO:0000256" key="5">
    <source>
        <dbReference type="ARBA" id="ARBA00022970"/>
    </source>
</evidence>
<keyword evidence="2" id="KW-0813">Transport</keyword>
<evidence type="ECO:0000256" key="2">
    <source>
        <dbReference type="ARBA" id="ARBA00022448"/>
    </source>
</evidence>
<evidence type="ECO:0000256" key="9">
    <source>
        <dbReference type="SAM" id="Phobius"/>
    </source>
</evidence>
<dbReference type="InterPro" id="IPR001851">
    <property type="entry name" value="ABC_transp_permease"/>
</dbReference>
<reference evidence="10" key="1">
    <citation type="journal article" date="2020" name="mSystems">
        <title>Genome- and Community-Level Interaction Insights into Carbon Utilization and Element Cycling Functions of Hydrothermarchaeota in Hydrothermal Sediment.</title>
        <authorList>
            <person name="Zhou Z."/>
            <person name="Liu Y."/>
            <person name="Xu W."/>
            <person name="Pan J."/>
            <person name="Luo Z.H."/>
            <person name="Li M."/>
        </authorList>
    </citation>
    <scope>NUCLEOTIDE SEQUENCE [LARGE SCALE GENOMIC DNA]</scope>
    <source>
        <strain evidence="10">SpSt-1074</strain>
    </source>
</reference>
<feature type="transmembrane region" description="Helical" evidence="9">
    <location>
        <begin position="20"/>
        <end position="38"/>
    </location>
</feature>
<feature type="transmembrane region" description="Helical" evidence="9">
    <location>
        <begin position="235"/>
        <end position="256"/>
    </location>
</feature>
<feature type="transmembrane region" description="Helical" evidence="9">
    <location>
        <begin position="68"/>
        <end position="89"/>
    </location>
</feature>
<keyword evidence="7 9" id="KW-0472">Membrane</keyword>
<keyword evidence="3" id="KW-1003">Cell membrane</keyword>
<evidence type="ECO:0000313" key="10">
    <source>
        <dbReference type="EMBL" id="HHM43734.1"/>
    </source>
</evidence>
<evidence type="ECO:0000256" key="8">
    <source>
        <dbReference type="ARBA" id="ARBA00037998"/>
    </source>
</evidence>
<protein>
    <submittedName>
        <fullName evidence="10">Branched-chain amino acid ABC transporter permease</fullName>
    </submittedName>
</protein>
<dbReference type="CDD" id="cd06582">
    <property type="entry name" value="TM_PBP1_LivH_like"/>
    <property type="match status" value="1"/>
</dbReference>
<evidence type="ECO:0000256" key="3">
    <source>
        <dbReference type="ARBA" id="ARBA00022475"/>
    </source>
</evidence>
<dbReference type="EMBL" id="DRXH01000015">
    <property type="protein sequence ID" value="HHM43734.1"/>
    <property type="molecule type" value="Genomic_DNA"/>
</dbReference>
<comment type="similarity">
    <text evidence="8">Belongs to the binding-protein-dependent transport system permease family. LivHM subfamily.</text>
</comment>
<organism evidence="10">
    <name type="scientific">Caldiarchaeum subterraneum</name>
    <dbReference type="NCBI Taxonomy" id="311458"/>
    <lineage>
        <taxon>Archaea</taxon>
        <taxon>Nitrososphaerota</taxon>
        <taxon>Candidatus Caldarchaeales</taxon>
        <taxon>Candidatus Caldarchaeaceae</taxon>
        <taxon>Candidatus Caldarchaeum</taxon>
    </lineage>
</organism>
<evidence type="ECO:0000256" key="4">
    <source>
        <dbReference type="ARBA" id="ARBA00022692"/>
    </source>
</evidence>
<evidence type="ECO:0000256" key="6">
    <source>
        <dbReference type="ARBA" id="ARBA00022989"/>
    </source>
</evidence>
<dbReference type="GO" id="GO:0022857">
    <property type="term" value="F:transmembrane transporter activity"/>
    <property type="evidence" value="ECO:0007669"/>
    <property type="project" value="InterPro"/>
</dbReference>
<keyword evidence="6 9" id="KW-1133">Transmembrane helix</keyword>
<dbReference type="PANTHER" id="PTHR11795">
    <property type="entry name" value="BRANCHED-CHAIN AMINO ACID TRANSPORT SYSTEM PERMEASE PROTEIN LIVH"/>
    <property type="match status" value="1"/>
</dbReference>
<feature type="transmembrane region" description="Helical" evidence="9">
    <location>
        <begin position="45"/>
        <end position="62"/>
    </location>
</feature>
<sequence>MFSPLLFVESLIDGLVLGGIYAVIALGLSLIYSVAGVLNISHGDWVMLSGMTAFVLFSSLGSQPLGYLQSYLVVAPLFFATGLLFYLGLIKPVSKRPKQELLISCILITLGVSFVLQDIAATSFGTLPKSIYLGLNPITFVGISIPFFRFATFILVVAATLSIWLFLKRTMTGRAMRAITYNVEVASFLGIPITRVAAITFGLGTMLAAVGGLIYLGNGFPITPFIGISITVKALTVLVVGGAGKLIGSLVGGLVLGLSETLTGVFISYYWSPAIAIVLLLVVLMVRPTGLVSE</sequence>
<comment type="caution">
    <text evidence="10">The sequence shown here is derived from an EMBL/GenBank/DDBJ whole genome shotgun (WGS) entry which is preliminary data.</text>
</comment>
<name>A0A7J3VRF7_CALS0</name>
<dbReference type="Pfam" id="PF02653">
    <property type="entry name" value="BPD_transp_2"/>
    <property type="match status" value="1"/>
</dbReference>
<dbReference type="GO" id="GO:0006865">
    <property type="term" value="P:amino acid transport"/>
    <property type="evidence" value="ECO:0007669"/>
    <property type="project" value="UniProtKB-KW"/>
</dbReference>
<dbReference type="AlphaFoldDB" id="A0A7J3VRF7"/>
<feature type="transmembrane region" description="Helical" evidence="9">
    <location>
        <begin position="207"/>
        <end position="228"/>
    </location>
</feature>
<feature type="transmembrane region" description="Helical" evidence="9">
    <location>
        <begin position="101"/>
        <end position="127"/>
    </location>
</feature>